<evidence type="ECO:0000259" key="10">
    <source>
        <dbReference type="PROSITE" id="PS51449"/>
    </source>
</evidence>
<keyword evidence="6 8" id="KW-0408">Iron</keyword>
<keyword evidence="1 8" id="KW-0004">4Fe-4S</keyword>
<dbReference type="SFLD" id="SFLDF00274">
    <property type="entry name" value="ribosomal_protein_S12_methylth"/>
    <property type="match status" value="1"/>
</dbReference>
<feature type="binding site" evidence="8">
    <location>
        <position position="150"/>
    </location>
    <ligand>
        <name>[4Fe-4S] cluster</name>
        <dbReference type="ChEBI" id="CHEBI:49883"/>
        <label>2</label>
        <note>4Fe-4S-S-AdoMet</note>
    </ligand>
</feature>
<keyword evidence="4 8" id="KW-0949">S-adenosyl-L-methionine</keyword>
<dbReference type="InterPro" id="IPR023404">
    <property type="entry name" value="rSAM_horseshoe"/>
</dbReference>
<dbReference type="InterPro" id="IPR005839">
    <property type="entry name" value="Methylthiotransferase"/>
</dbReference>
<dbReference type="FunFam" id="2.40.50.140:FF:000210">
    <property type="entry name" value="Ribosomal protein S12 methylthiotransferase RimO"/>
    <property type="match status" value="1"/>
</dbReference>
<dbReference type="RefSeq" id="WP_318349632.1">
    <property type="nucleotide sequence ID" value="NZ_AP018694.1"/>
</dbReference>
<dbReference type="SFLD" id="SFLDG01061">
    <property type="entry name" value="methylthiotransferase"/>
    <property type="match status" value="1"/>
</dbReference>
<dbReference type="GO" id="GO:0006400">
    <property type="term" value="P:tRNA modification"/>
    <property type="evidence" value="ECO:0007669"/>
    <property type="project" value="InterPro"/>
</dbReference>
<evidence type="ECO:0000313" key="12">
    <source>
        <dbReference type="EMBL" id="BBE16569.1"/>
    </source>
</evidence>
<comment type="subcellular location">
    <subcellularLocation>
        <location evidence="8">Cytoplasm</location>
    </subcellularLocation>
</comment>
<keyword evidence="2 8" id="KW-0963">Cytoplasm</keyword>
<dbReference type="Pfam" id="PF00919">
    <property type="entry name" value="UPF0004"/>
    <property type="match status" value="1"/>
</dbReference>
<keyword evidence="12" id="KW-0689">Ribosomal protein</keyword>
<dbReference type="Gene3D" id="3.80.30.20">
    <property type="entry name" value="tm_1862 like domain"/>
    <property type="match status" value="1"/>
</dbReference>
<keyword evidence="3 8" id="KW-0808">Transferase</keyword>
<dbReference type="GO" id="GO:0103039">
    <property type="term" value="F:protein methylthiotransferase activity"/>
    <property type="evidence" value="ECO:0007669"/>
    <property type="project" value="UniProtKB-EC"/>
</dbReference>
<dbReference type="SMART" id="SM00729">
    <property type="entry name" value="Elp3"/>
    <property type="match status" value="1"/>
</dbReference>
<dbReference type="KEGG" id="anf:AQPE_0709"/>
<keyword evidence="13" id="KW-1185">Reference proteome</keyword>
<keyword evidence="12" id="KW-0687">Ribonucleoprotein</keyword>
<dbReference type="PROSITE" id="PS50926">
    <property type="entry name" value="TRAM"/>
    <property type="match status" value="1"/>
</dbReference>
<evidence type="ECO:0000256" key="2">
    <source>
        <dbReference type="ARBA" id="ARBA00022490"/>
    </source>
</evidence>
<evidence type="ECO:0000256" key="7">
    <source>
        <dbReference type="ARBA" id="ARBA00023014"/>
    </source>
</evidence>
<evidence type="ECO:0000256" key="1">
    <source>
        <dbReference type="ARBA" id="ARBA00022485"/>
    </source>
</evidence>
<dbReference type="InterPro" id="IPR020612">
    <property type="entry name" value="Methylthiotransferase_CS"/>
</dbReference>
<feature type="binding site" evidence="8">
    <location>
        <position position="85"/>
    </location>
    <ligand>
        <name>[4Fe-4S] cluster</name>
        <dbReference type="ChEBI" id="CHEBI:49883"/>
        <label>1</label>
    </ligand>
</feature>
<dbReference type="AlphaFoldDB" id="A0A5K7S4Y7"/>
<dbReference type="InterPro" id="IPR058240">
    <property type="entry name" value="rSAM_sf"/>
</dbReference>
<feature type="binding site" evidence="8">
    <location>
        <position position="146"/>
    </location>
    <ligand>
        <name>[4Fe-4S] cluster</name>
        <dbReference type="ChEBI" id="CHEBI:49883"/>
        <label>2</label>
        <note>4Fe-4S-S-AdoMet</note>
    </ligand>
</feature>
<dbReference type="Pfam" id="PF04055">
    <property type="entry name" value="Radical_SAM"/>
    <property type="match status" value="1"/>
</dbReference>
<dbReference type="InterPro" id="IPR006638">
    <property type="entry name" value="Elp3/MiaA/NifB-like_rSAM"/>
</dbReference>
<keyword evidence="7 8" id="KW-0411">Iron-sulfur</keyword>
<reference evidence="12" key="1">
    <citation type="journal article" date="2020" name="Int. J. Syst. Evol. Microbiol.">
        <title>Aquipluma nitroreducens gen. nov. sp. nov., a novel facultatively anaerobic bacterium isolated from a freshwater lake.</title>
        <authorList>
            <person name="Watanabe M."/>
            <person name="Kojima H."/>
            <person name="Fukui M."/>
        </authorList>
    </citation>
    <scope>NUCLEOTIDE SEQUENCE</scope>
    <source>
        <strain evidence="12">MeG22</strain>
    </source>
</reference>
<dbReference type="EMBL" id="AP018694">
    <property type="protein sequence ID" value="BBE16569.1"/>
    <property type="molecule type" value="Genomic_DNA"/>
</dbReference>
<dbReference type="Gene3D" id="3.40.50.12160">
    <property type="entry name" value="Methylthiotransferase, N-terminal domain"/>
    <property type="match status" value="1"/>
</dbReference>
<dbReference type="PANTHER" id="PTHR43837">
    <property type="entry name" value="RIBOSOMAL PROTEIN S12 METHYLTHIOTRANSFERASE RIMO"/>
    <property type="match status" value="1"/>
</dbReference>
<comment type="function">
    <text evidence="8">Catalyzes the methylthiolation of an aspartic acid residue of ribosomal protein uS12.</text>
</comment>
<dbReference type="InterPro" id="IPR005840">
    <property type="entry name" value="Ribosomal_uS12_MeSTrfase_RimO"/>
</dbReference>
<dbReference type="SFLD" id="SFLDG01082">
    <property type="entry name" value="B12-binding_domain_containing"/>
    <property type="match status" value="1"/>
</dbReference>
<dbReference type="EC" id="2.8.4.4" evidence="8"/>
<gene>
    <name evidence="8" type="primary">rimO</name>
    <name evidence="12" type="ORF">AQPE_0709</name>
</gene>
<keyword evidence="5 8" id="KW-0479">Metal-binding</keyword>
<dbReference type="PROSITE" id="PS51449">
    <property type="entry name" value="MTTASE_N"/>
    <property type="match status" value="1"/>
</dbReference>
<comment type="catalytic activity">
    <reaction evidence="8">
        <text>L-aspartate(89)-[ribosomal protein uS12]-hydrogen + (sulfur carrier)-SH + AH2 + 2 S-adenosyl-L-methionine = 3-methylsulfanyl-L-aspartate(89)-[ribosomal protein uS12]-hydrogen + (sulfur carrier)-H + 5'-deoxyadenosine + L-methionine + A + S-adenosyl-L-homocysteine + 2 H(+)</text>
        <dbReference type="Rhea" id="RHEA:37087"/>
        <dbReference type="Rhea" id="RHEA-COMP:10460"/>
        <dbReference type="Rhea" id="RHEA-COMP:10461"/>
        <dbReference type="Rhea" id="RHEA-COMP:14737"/>
        <dbReference type="Rhea" id="RHEA-COMP:14739"/>
        <dbReference type="ChEBI" id="CHEBI:13193"/>
        <dbReference type="ChEBI" id="CHEBI:15378"/>
        <dbReference type="ChEBI" id="CHEBI:17319"/>
        <dbReference type="ChEBI" id="CHEBI:17499"/>
        <dbReference type="ChEBI" id="CHEBI:29917"/>
        <dbReference type="ChEBI" id="CHEBI:29961"/>
        <dbReference type="ChEBI" id="CHEBI:57844"/>
        <dbReference type="ChEBI" id="CHEBI:57856"/>
        <dbReference type="ChEBI" id="CHEBI:59789"/>
        <dbReference type="ChEBI" id="CHEBI:64428"/>
        <dbReference type="ChEBI" id="CHEBI:73599"/>
        <dbReference type="EC" id="2.8.4.4"/>
    </reaction>
</comment>
<accession>A0A5K7S4Y7</accession>
<dbReference type="InterPro" id="IPR038135">
    <property type="entry name" value="Methylthiotransferase_N_sf"/>
</dbReference>
<protein>
    <recommendedName>
        <fullName evidence="8">Ribosomal protein uS12 methylthiotransferase RimO</fullName>
        <shortName evidence="8">uS12 MTTase</shortName>
        <shortName evidence="8">uS12 methylthiotransferase</shortName>
        <ecNumber evidence="8">2.8.4.4</ecNumber>
    </recommendedName>
    <alternativeName>
        <fullName evidence="8">Ribosomal protein uS12 (aspartate-C(3))-methylthiotransferase</fullName>
    </alternativeName>
    <alternativeName>
        <fullName evidence="8">Ribosome maturation factor RimO</fullName>
    </alternativeName>
</protein>
<dbReference type="InterPro" id="IPR013848">
    <property type="entry name" value="Methylthiotransferase_N"/>
</dbReference>
<dbReference type="PROSITE" id="PS01278">
    <property type="entry name" value="MTTASE_RADICAL"/>
    <property type="match status" value="1"/>
</dbReference>
<dbReference type="CDD" id="cd01335">
    <property type="entry name" value="Radical_SAM"/>
    <property type="match status" value="1"/>
</dbReference>
<dbReference type="NCBIfam" id="TIGR00089">
    <property type="entry name" value="MiaB/RimO family radical SAM methylthiotransferase"/>
    <property type="match status" value="1"/>
</dbReference>
<evidence type="ECO:0000259" key="11">
    <source>
        <dbReference type="PROSITE" id="PS51918"/>
    </source>
</evidence>
<dbReference type="Proteomes" id="UP001193389">
    <property type="component" value="Chromosome"/>
</dbReference>
<evidence type="ECO:0000256" key="8">
    <source>
        <dbReference type="HAMAP-Rule" id="MF_01865"/>
    </source>
</evidence>
<dbReference type="SFLD" id="SFLDS00029">
    <property type="entry name" value="Radical_SAM"/>
    <property type="match status" value="1"/>
</dbReference>
<sequence length="431" mass="48939">MKKQKINVVTLGCSKNLVDSEVLLNQLSKDGFEVVHDSNDADSDIVVINTCGFIHDAKEESVNTILQFVDAKGRGDIDKLYVMGCLSERYKTDLEQEVPEVDKFFGKFDLKALVGELKATYRPEFIYERKITTPSHFAYLKISEGCNRVCAFCAIPGMTGKHVSKSMDDLVKEAKYLAKSGVKEILLIAQDLSYYGIDLYGKGMLAELIQKIAEVDGIEWIRLHYLYPTKFPMDILPLFKTVPKLCKYIDIPLQHSSNNVLKHMLRQVTTEETEALLQKIKEEVPGIAIRTTMLIGHPGETKEDFEQLKSFVSKHRFDRLGAFSYSHEEGTYGYKKYSDDIPEDVKQARVEELMGIQQIVSSQLNAERIGQTLKVIIDREDEEFYVGRTEFDSPEVDGEVLISKEVSLKKGQFCEVEITSSEEFDLYGNVV</sequence>
<evidence type="ECO:0000256" key="4">
    <source>
        <dbReference type="ARBA" id="ARBA00022691"/>
    </source>
</evidence>
<dbReference type="GO" id="GO:0046872">
    <property type="term" value="F:metal ion binding"/>
    <property type="evidence" value="ECO:0007669"/>
    <property type="project" value="UniProtKB-KW"/>
</dbReference>
<evidence type="ECO:0000313" key="13">
    <source>
        <dbReference type="Proteomes" id="UP001193389"/>
    </source>
</evidence>
<proteinExistence type="inferred from homology"/>
<dbReference type="HAMAP" id="MF_01865">
    <property type="entry name" value="MTTase_RimO"/>
    <property type="match status" value="1"/>
</dbReference>
<evidence type="ECO:0000256" key="3">
    <source>
        <dbReference type="ARBA" id="ARBA00022679"/>
    </source>
</evidence>
<feature type="domain" description="Radical SAM core" evidence="11">
    <location>
        <begin position="132"/>
        <end position="363"/>
    </location>
</feature>
<dbReference type="GO" id="GO:0051539">
    <property type="term" value="F:4 iron, 4 sulfur cluster binding"/>
    <property type="evidence" value="ECO:0007669"/>
    <property type="project" value="UniProtKB-UniRule"/>
</dbReference>
<dbReference type="GO" id="GO:0005840">
    <property type="term" value="C:ribosome"/>
    <property type="evidence" value="ECO:0007669"/>
    <property type="project" value="UniProtKB-KW"/>
</dbReference>
<evidence type="ECO:0000259" key="9">
    <source>
        <dbReference type="PROSITE" id="PS50926"/>
    </source>
</evidence>
<dbReference type="GO" id="GO:0005829">
    <property type="term" value="C:cytosol"/>
    <property type="evidence" value="ECO:0007669"/>
    <property type="project" value="TreeGrafter"/>
</dbReference>
<dbReference type="InterPro" id="IPR012340">
    <property type="entry name" value="NA-bd_OB-fold"/>
</dbReference>
<dbReference type="InterPro" id="IPR007197">
    <property type="entry name" value="rSAM"/>
</dbReference>
<dbReference type="SUPFAM" id="SSF102114">
    <property type="entry name" value="Radical SAM enzymes"/>
    <property type="match status" value="1"/>
</dbReference>
<feature type="binding site" evidence="8">
    <location>
        <position position="51"/>
    </location>
    <ligand>
        <name>[4Fe-4S] cluster</name>
        <dbReference type="ChEBI" id="CHEBI:49883"/>
        <label>1</label>
    </ligand>
</feature>
<dbReference type="PROSITE" id="PS51918">
    <property type="entry name" value="RADICAL_SAM"/>
    <property type="match status" value="1"/>
</dbReference>
<organism evidence="12 13">
    <name type="scientific">Aquipluma nitroreducens</name>
    <dbReference type="NCBI Taxonomy" id="2010828"/>
    <lineage>
        <taxon>Bacteria</taxon>
        <taxon>Pseudomonadati</taxon>
        <taxon>Bacteroidota</taxon>
        <taxon>Bacteroidia</taxon>
        <taxon>Marinilabiliales</taxon>
        <taxon>Prolixibacteraceae</taxon>
        <taxon>Aquipluma</taxon>
    </lineage>
</organism>
<name>A0A5K7S4Y7_9BACT</name>
<dbReference type="GO" id="GO:0035599">
    <property type="term" value="F:aspartic acid methylthiotransferase activity"/>
    <property type="evidence" value="ECO:0007669"/>
    <property type="project" value="TreeGrafter"/>
</dbReference>
<feature type="binding site" evidence="8">
    <location>
        <position position="153"/>
    </location>
    <ligand>
        <name>[4Fe-4S] cluster</name>
        <dbReference type="ChEBI" id="CHEBI:49883"/>
        <label>2</label>
        <note>4Fe-4S-S-AdoMet</note>
    </ligand>
</feature>
<dbReference type="Gene3D" id="2.40.50.140">
    <property type="entry name" value="Nucleic acid-binding proteins"/>
    <property type="match status" value="1"/>
</dbReference>
<feature type="domain" description="MTTase N-terminal" evidence="10">
    <location>
        <begin position="4"/>
        <end position="122"/>
    </location>
</feature>
<dbReference type="FunFam" id="3.80.30.20:FF:000001">
    <property type="entry name" value="tRNA-2-methylthio-N(6)-dimethylallyladenosine synthase 2"/>
    <property type="match status" value="1"/>
</dbReference>
<comment type="similarity">
    <text evidence="8">Belongs to the methylthiotransferase family. RimO subfamily.</text>
</comment>
<feature type="domain" description="TRAM" evidence="9">
    <location>
        <begin position="366"/>
        <end position="431"/>
    </location>
</feature>
<feature type="binding site" evidence="8">
    <location>
        <position position="13"/>
    </location>
    <ligand>
        <name>[4Fe-4S] cluster</name>
        <dbReference type="ChEBI" id="CHEBI:49883"/>
        <label>1</label>
    </ligand>
</feature>
<dbReference type="NCBIfam" id="TIGR01125">
    <property type="entry name" value="30S ribosomal protein S12 methylthiotransferase RimO"/>
    <property type="match status" value="1"/>
</dbReference>
<comment type="cofactor">
    <cofactor evidence="8">
        <name>[4Fe-4S] cluster</name>
        <dbReference type="ChEBI" id="CHEBI:49883"/>
    </cofactor>
    <text evidence="8">Binds 2 [4Fe-4S] clusters. One cluster is coordinated with 3 cysteines and an exchangeable S-adenosyl-L-methionine.</text>
</comment>
<evidence type="ECO:0000256" key="6">
    <source>
        <dbReference type="ARBA" id="ARBA00023004"/>
    </source>
</evidence>
<dbReference type="Pfam" id="PF18693">
    <property type="entry name" value="TRAM_2"/>
    <property type="match status" value="1"/>
</dbReference>
<dbReference type="InterPro" id="IPR002792">
    <property type="entry name" value="TRAM_dom"/>
</dbReference>
<evidence type="ECO:0000256" key="5">
    <source>
        <dbReference type="ARBA" id="ARBA00022723"/>
    </source>
</evidence>
<dbReference type="PANTHER" id="PTHR43837:SF1">
    <property type="entry name" value="RIBOSOMAL PROTEIN US12 METHYLTHIOTRANSFERASE RIMO"/>
    <property type="match status" value="1"/>
</dbReference>